<accession>X0XWL7</accession>
<dbReference type="InterPro" id="IPR019096">
    <property type="entry name" value="YopX_protein"/>
</dbReference>
<name>X0XWL7_9ZZZZ</name>
<feature type="non-terminal residue" evidence="2">
    <location>
        <position position="65"/>
    </location>
</feature>
<dbReference type="InterPro" id="IPR010024">
    <property type="entry name" value="CHP16711"/>
</dbReference>
<organism evidence="2">
    <name type="scientific">marine sediment metagenome</name>
    <dbReference type="NCBI Taxonomy" id="412755"/>
    <lineage>
        <taxon>unclassified sequences</taxon>
        <taxon>metagenomes</taxon>
        <taxon>ecological metagenomes</taxon>
    </lineage>
</organism>
<evidence type="ECO:0000313" key="2">
    <source>
        <dbReference type="EMBL" id="GAG29171.1"/>
    </source>
</evidence>
<gene>
    <name evidence="2" type="ORF">S01H1_67992</name>
</gene>
<reference evidence="2" key="1">
    <citation type="journal article" date="2014" name="Front. Microbiol.">
        <title>High frequency of phylogenetically diverse reductive dehalogenase-homologous genes in deep subseafloor sedimentary metagenomes.</title>
        <authorList>
            <person name="Kawai M."/>
            <person name="Futagami T."/>
            <person name="Toyoda A."/>
            <person name="Takaki Y."/>
            <person name="Nishi S."/>
            <person name="Hori S."/>
            <person name="Arai W."/>
            <person name="Tsubouchi T."/>
            <person name="Morono Y."/>
            <person name="Uchiyama I."/>
            <person name="Ito T."/>
            <person name="Fujiyama A."/>
            <person name="Inagaki F."/>
            <person name="Takami H."/>
        </authorList>
    </citation>
    <scope>NUCLEOTIDE SEQUENCE</scope>
    <source>
        <strain evidence="2">Expedition CK06-06</strain>
    </source>
</reference>
<dbReference type="SUPFAM" id="SSF159006">
    <property type="entry name" value="YopX-like"/>
    <property type="match status" value="1"/>
</dbReference>
<dbReference type="AlphaFoldDB" id="X0XWL7"/>
<dbReference type="EMBL" id="BARS01045062">
    <property type="protein sequence ID" value="GAG29171.1"/>
    <property type="molecule type" value="Genomic_DNA"/>
</dbReference>
<dbReference type="Pfam" id="PF09643">
    <property type="entry name" value="YopX"/>
    <property type="match status" value="1"/>
</dbReference>
<sequence>MKREIEFRAWHKRLKKMYSVYSIAFEQGLIFCSDDINNSNHTFGFIDCELMQYTGLKDKNGAKIF</sequence>
<proteinExistence type="predicted"/>
<feature type="domain" description="YopX protein" evidence="1">
    <location>
        <begin position="6"/>
        <end position="65"/>
    </location>
</feature>
<evidence type="ECO:0000259" key="1">
    <source>
        <dbReference type="Pfam" id="PF09643"/>
    </source>
</evidence>
<dbReference type="NCBIfam" id="TIGR01671">
    <property type="entry name" value="phage_TIGR01671"/>
    <property type="match status" value="1"/>
</dbReference>
<protein>
    <recommendedName>
        <fullName evidence="1">YopX protein domain-containing protein</fullName>
    </recommendedName>
</protein>
<comment type="caution">
    <text evidence="2">The sequence shown here is derived from an EMBL/GenBank/DDBJ whole genome shotgun (WGS) entry which is preliminary data.</text>
</comment>